<comment type="caution">
    <text evidence="3">The sequence shown here is derived from an EMBL/GenBank/DDBJ whole genome shotgun (WGS) entry which is preliminary data.</text>
</comment>
<name>A0A4Z0M5K5_9GAMM</name>
<evidence type="ECO:0000259" key="2">
    <source>
        <dbReference type="Pfam" id="PF08334"/>
    </source>
</evidence>
<feature type="chain" id="PRO_5021338788" evidence="1">
    <location>
        <begin position="20"/>
        <end position="230"/>
    </location>
</feature>
<dbReference type="SUPFAM" id="SSF54523">
    <property type="entry name" value="Pili subunits"/>
    <property type="match status" value="1"/>
</dbReference>
<keyword evidence="4" id="KW-1185">Reference proteome</keyword>
<evidence type="ECO:0000313" key="4">
    <source>
        <dbReference type="Proteomes" id="UP000298050"/>
    </source>
</evidence>
<dbReference type="EMBL" id="SRLE01000005">
    <property type="protein sequence ID" value="TGD74700.1"/>
    <property type="molecule type" value="Genomic_DNA"/>
</dbReference>
<protein>
    <submittedName>
        <fullName evidence="3">General secretion pathway protein GspG</fullName>
    </submittedName>
</protein>
<feature type="domain" description="Type II secretion system protein GspG C-terminal" evidence="2">
    <location>
        <begin position="116"/>
        <end position="216"/>
    </location>
</feature>
<feature type="signal peptide" evidence="1">
    <location>
        <begin position="1"/>
        <end position="19"/>
    </location>
</feature>
<dbReference type="InterPro" id="IPR045584">
    <property type="entry name" value="Pilin-like"/>
</dbReference>
<organism evidence="3 4">
    <name type="scientific">Mangrovimicrobium sediminis</name>
    <dbReference type="NCBI Taxonomy" id="2562682"/>
    <lineage>
        <taxon>Bacteria</taxon>
        <taxon>Pseudomonadati</taxon>
        <taxon>Pseudomonadota</taxon>
        <taxon>Gammaproteobacteria</taxon>
        <taxon>Cellvibrionales</taxon>
        <taxon>Halieaceae</taxon>
        <taxon>Mangrovimicrobium</taxon>
    </lineage>
</organism>
<dbReference type="Pfam" id="PF08334">
    <property type="entry name" value="T2SSG"/>
    <property type="match status" value="1"/>
</dbReference>
<dbReference type="PROSITE" id="PS51257">
    <property type="entry name" value="PROKAR_LIPOPROTEIN"/>
    <property type="match status" value="1"/>
</dbReference>
<dbReference type="Gene3D" id="3.30.700.10">
    <property type="entry name" value="Glycoprotein, Type 4 Pilin"/>
    <property type="match status" value="1"/>
</dbReference>
<gene>
    <name evidence="3" type="ORF">E4634_05730</name>
</gene>
<dbReference type="RefSeq" id="WP_135441712.1">
    <property type="nucleotide sequence ID" value="NZ_SRLE01000005.1"/>
</dbReference>
<evidence type="ECO:0000256" key="1">
    <source>
        <dbReference type="SAM" id="SignalP"/>
    </source>
</evidence>
<dbReference type="AlphaFoldDB" id="A0A4Z0M5K5"/>
<evidence type="ECO:0000313" key="3">
    <source>
        <dbReference type="EMBL" id="TGD74700.1"/>
    </source>
</evidence>
<sequence>MPRALCLALALLMLGACSADLDQAKQVLTDSLPIKKELEFRNLQRYPGAVVCGEYSGYTSYTTPKADFAPFVVVDGKLQRRIEARAVKIYCSDDPSATLFELTGVGPFTADNQALAKITADFAALSAALEAYYTDNYQYPTMAQGLKALVTRTTTGRLPMKFPEGGYLDPIPKDPWGNEYTYWEEQWGGTQGHYQVTSLGADGAEGGTGPAHDVSSDQLPYLQHIARIHR</sequence>
<reference evidence="3 4" key="1">
    <citation type="submission" date="2019-04" db="EMBL/GenBank/DDBJ databases">
        <title>Taxonomy of novel Haliea sp. from mangrove soil of West Coast of India.</title>
        <authorList>
            <person name="Verma A."/>
            <person name="Kumar P."/>
            <person name="Krishnamurthi S."/>
        </authorList>
    </citation>
    <scope>NUCLEOTIDE SEQUENCE [LARGE SCALE GENOMIC DNA]</scope>
    <source>
        <strain evidence="3 4">SAOS-164</strain>
    </source>
</reference>
<dbReference type="Proteomes" id="UP000298050">
    <property type="component" value="Unassembled WGS sequence"/>
</dbReference>
<dbReference type="OrthoDB" id="9795612at2"/>
<keyword evidence="1" id="KW-0732">Signal</keyword>
<dbReference type="InterPro" id="IPR013545">
    <property type="entry name" value="T2SS_protein-GspG_C"/>
</dbReference>
<accession>A0A4Z0M5K5</accession>
<proteinExistence type="predicted"/>